<evidence type="ECO:0000313" key="5">
    <source>
        <dbReference type="Proteomes" id="UP000789719"/>
    </source>
</evidence>
<keyword evidence="1" id="KW-0238">DNA-binding</keyword>
<feature type="domain" description="HTH cro/C1-type" evidence="3">
    <location>
        <begin position="7"/>
        <end position="61"/>
    </location>
</feature>
<dbReference type="SUPFAM" id="SSF47413">
    <property type="entry name" value="lambda repressor-like DNA-binding domains"/>
    <property type="match status" value="1"/>
</dbReference>
<reference evidence="4 5" key="1">
    <citation type="submission" date="2021-11" db="EMBL/GenBank/DDBJ databases">
        <authorList>
            <person name="Depoorter E."/>
        </authorList>
    </citation>
    <scope>NUCLEOTIDE SEQUENCE [LARGE SCALE GENOMIC DNA]</scope>
    <source>
        <strain evidence="4 5">LMG 24286</strain>
    </source>
</reference>
<keyword evidence="2" id="KW-1133">Transmembrane helix</keyword>
<organism evidence="4 5">
    <name type="scientific">Periweissella ghanensis</name>
    <dbReference type="NCBI Taxonomy" id="467997"/>
    <lineage>
        <taxon>Bacteria</taxon>
        <taxon>Bacillati</taxon>
        <taxon>Bacillota</taxon>
        <taxon>Bacilli</taxon>
        <taxon>Lactobacillales</taxon>
        <taxon>Lactobacillaceae</taxon>
        <taxon>Periweissella</taxon>
    </lineage>
</organism>
<feature type="transmembrane region" description="Helical" evidence="2">
    <location>
        <begin position="86"/>
        <end position="110"/>
    </location>
</feature>
<dbReference type="InterPro" id="IPR001387">
    <property type="entry name" value="Cro/C1-type_HTH"/>
</dbReference>
<dbReference type="PROSITE" id="PS50943">
    <property type="entry name" value="HTH_CROC1"/>
    <property type="match status" value="1"/>
</dbReference>
<evidence type="ECO:0000256" key="1">
    <source>
        <dbReference type="ARBA" id="ARBA00023125"/>
    </source>
</evidence>
<dbReference type="SMART" id="SM00530">
    <property type="entry name" value="HTH_XRE"/>
    <property type="match status" value="1"/>
</dbReference>
<dbReference type="EMBL" id="CAKKNT010000001">
    <property type="protein sequence ID" value="CAH0417684.1"/>
    <property type="molecule type" value="Genomic_DNA"/>
</dbReference>
<keyword evidence="2" id="KW-0812">Transmembrane</keyword>
<keyword evidence="5" id="KW-1185">Reference proteome</keyword>
<dbReference type="InterPro" id="IPR010982">
    <property type="entry name" value="Lambda_DNA-bd_dom_sf"/>
</dbReference>
<dbReference type="Proteomes" id="UP000789719">
    <property type="component" value="Unassembled WGS sequence"/>
</dbReference>
<accession>A0ABM8Z8C5</accession>
<evidence type="ECO:0000256" key="2">
    <source>
        <dbReference type="SAM" id="Phobius"/>
    </source>
</evidence>
<protein>
    <recommendedName>
        <fullName evidence="3">HTH cro/C1-type domain-containing protein</fullName>
    </recommendedName>
</protein>
<proteinExistence type="predicted"/>
<sequence>MEFANNLRSTRKALNMTQQELANQLHVTRQTLSRWENNQSYPNLDTLIELSNLLAIPLDSLLKGGDNPMVTKISNDVRSKKRYQRYLIIIASVFVLALIWLTTLSIGRAYQIQQIDRFNPFLTTQAGYTVLPNAPTKDKAGLKVDAFVADNPFGNGAWLKFYTGQYTKENHWALVEHKGSYIYGVRLLTQNNVPKVMNEQVGSHYFNYNSKVEPRISKSLPWLPFN</sequence>
<dbReference type="Gene3D" id="1.10.260.40">
    <property type="entry name" value="lambda repressor-like DNA-binding domains"/>
    <property type="match status" value="1"/>
</dbReference>
<dbReference type="PANTHER" id="PTHR46558:SF4">
    <property type="entry name" value="DNA-BIDING PHAGE PROTEIN"/>
    <property type="match status" value="1"/>
</dbReference>
<dbReference type="RefSeq" id="WP_230097814.1">
    <property type="nucleotide sequence ID" value="NZ_CAKKNT010000001.1"/>
</dbReference>
<gene>
    <name evidence="4" type="ORF">WGH24286_00096</name>
</gene>
<keyword evidence="2" id="KW-0472">Membrane</keyword>
<dbReference type="Pfam" id="PF01381">
    <property type="entry name" value="HTH_3"/>
    <property type="match status" value="1"/>
</dbReference>
<dbReference type="PANTHER" id="PTHR46558">
    <property type="entry name" value="TRACRIPTIONAL REGULATORY PROTEIN-RELATED-RELATED"/>
    <property type="match status" value="1"/>
</dbReference>
<comment type="caution">
    <text evidence="4">The sequence shown here is derived from an EMBL/GenBank/DDBJ whole genome shotgun (WGS) entry which is preliminary data.</text>
</comment>
<evidence type="ECO:0000259" key="3">
    <source>
        <dbReference type="PROSITE" id="PS50943"/>
    </source>
</evidence>
<dbReference type="CDD" id="cd00093">
    <property type="entry name" value="HTH_XRE"/>
    <property type="match status" value="1"/>
</dbReference>
<name>A0ABM8Z8C5_9LACO</name>
<evidence type="ECO:0000313" key="4">
    <source>
        <dbReference type="EMBL" id="CAH0417684.1"/>
    </source>
</evidence>